<keyword evidence="2" id="KW-0378">Hydrolase</keyword>
<dbReference type="Pfam" id="PF01738">
    <property type="entry name" value="DLH"/>
    <property type="match status" value="1"/>
</dbReference>
<protein>
    <submittedName>
        <fullName evidence="2">Dienelactone hydrolase family protein</fullName>
    </submittedName>
</protein>
<dbReference type="InterPro" id="IPR002925">
    <property type="entry name" value="Dienelactn_hydro"/>
</dbReference>
<keyword evidence="3" id="KW-1185">Reference proteome</keyword>
<accession>A0A9X1VTC7</accession>
<name>A0A9X1VTC7_9BURK</name>
<sequence>MGSWIKVKASDGFVLSAWQVEATGAPRGTIVLVQEIFGVNSHIRSVAQRLAGEGYDVLAPALFDRAMPEVELGYNAEGIGQGVELMQRASLDDALRDVDAARAHAAQGLPVAVMGFCWGGLVAWLSATRLDGFAAAVPYYPGGIGNFAAEAPRCPVLLHFAEHDDHISLAEAEAVRVAHPGLATVHIYPAEHGFNCDERGSYHAPSAAQAWERSLGFLALHMKVRNA</sequence>
<dbReference type="PANTHER" id="PTHR46623">
    <property type="entry name" value="CARBOXYMETHYLENEBUTENOLIDASE-RELATED"/>
    <property type="match status" value="1"/>
</dbReference>
<evidence type="ECO:0000259" key="1">
    <source>
        <dbReference type="Pfam" id="PF01738"/>
    </source>
</evidence>
<dbReference type="GO" id="GO:0016787">
    <property type="term" value="F:hydrolase activity"/>
    <property type="evidence" value="ECO:0007669"/>
    <property type="project" value="UniProtKB-KW"/>
</dbReference>
<dbReference type="AlphaFoldDB" id="A0A9X1VTC7"/>
<dbReference type="InterPro" id="IPR051049">
    <property type="entry name" value="Dienelactone_hydrolase-like"/>
</dbReference>
<comment type="caution">
    <text evidence="2">The sequence shown here is derived from an EMBL/GenBank/DDBJ whole genome shotgun (WGS) entry which is preliminary data.</text>
</comment>
<dbReference type="EMBL" id="JALGBI010000001">
    <property type="protein sequence ID" value="MCJ0762957.1"/>
    <property type="molecule type" value="Genomic_DNA"/>
</dbReference>
<dbReference type="PANTHER" id="PTHR46623:SF6">
    <property type="entry name" value="ALPHA_BETA-HYDROLASES SUPERFAMILY PROTEIN"/>
    <property type="match status" value="1"/>
</dbReference>
<proteinExistence type="predicted"/>
<dbReference type="RefSeq" id="WP_243305523.1">
    <property type="nucleotide sequence ID" value="NZ_JALGBI010000001.1"/>
</dbReference>
<dbReference type="InterPro" id="IPR029058">
    <property type="entry name" value="AB_hydrolase_fold"/>
</dbReference>
<dbReference type="SUPFAM" id="SSF53474">
    <property type="entry name" value="alpha/beta-Hydrolases"/>
    <property type="match status" value="1"/>
</dbReference>
<feature type="domain" description="Dienelactone hydrolase" evidence="1">
    <location>
        <begin position="20"/>
        <end position="219"/>
    </location>
</feature>
<reference evidence="2" key="1">
    <citation type="submission" date="2022-03" db="EMBL/GenBank/DDBJ databases">
        <authorList>
            <person name="Woo C.Y."/>
        </authorList>
    </citation>
    <scope>NUCLEOTIDE SEQUENCE</scope>
    <source>
        <strain evidence="2">CYS-02</strain>
    </source>
</reference>
<evidence type="ECO:0000313" key="2">
    <source>
        <dbReference type="EMBL" id="MCJ0762957.1"/>
    </source>
</evidence>
<organism evidence="2 3">
    <name type="scientific">Variovorax terrae</name>
    <dbReference type="NCBI Taxonomy" id="2923278"/>
    <lineage>
        <taxon>Bacteria</taxon>
        <taxon>Pseudomonadati</taxon>
        <taxon>Pseudomonadota</taxon>
        <taxon>Betaproteobacteria</taxon>
        <taxon>Burkholderiales</taxon>
        <taxon>Comamonadaceae</taxon>
        <taxon>Variovorax</taxon>
    </lineage>
</organism>
<dbReference type="Proteomes" id="UP001139447">
    <property type="component" value="Unassembled WGS sequence"/>
</dbReference>
<dbReference type="Gene3D" id="3.40.50.1820">
    <property type="entry name" value="alpha/beta hydrolase"/>
    <property type="match status" value="1"/>
</dbReference>
<gene>
    <name evidence="2" type="ORF">MMF98_07015</name>
</gene>
<evidence type="ECO:0000313" key="3">
    <source>
        <dbReference type="Proteomes" id="UP001139447"/>
    </source>
</evidence>